<dbReference type="InterPro" id="IPR008927">
    <property type="entry name" value="6-PGluconate_DH-like_C_sf"/>
</dbReference>
<dbReference type="NCBIfam" id="TIGR00112">
    <property type="entry name" value="proC"/>
    <property type="match status" value="1"/>
</dbReference>
<dbReference type="InterPro" id="IPR036291">
    <property type="entry name" value="NAD(P)-bd_dom_sf"/>
</dbReference>
<dbReference type="FunFam" id="1.10.3730.10:FF:000001">
    <property type="entry name" value="Pyrroline-5-carboxylate reductase"/>
    <property type="match status" value="1"/>
</dbReference>
<evidence type="ECO:0000259" key="5">
    <source>
        <dbReference type="Pfam" id="PF03807"/>
    </source>
</evidence>
<dbReference type="OrthoDB" id="10263291at2759"/>
<protein>
    <recommendedName>
        <fullName evidence="4">Pyrroline-5-carboxylate reductase</fullName>
        <ecNumber evidence="4">1.5.1.2</ecNumber>
    </recommendedName>
</protein>
<evidence type="ECO:0000259" key="6">
    <source>
        <dbReference type="Pfam" id="PF14748"/>
    </source>
</evidence>
<keyword evidence="2 4" id="KW-0521">NADP</keyword>
<dbReference type="InterPro" id="IPR000304">
    <property type="entry name" value="Pyrroline-COOH_reductase"/>
</dbReference>
<comment type="caution">
    <text evidence="7">The sequence shown here is derived from an EMBL/GenBank/DDBJ whole genome shotgun (WGS) entry which is preliminary data.</text>
</comment>
<reference evidence="7 8" key="1">
    <citation type="journal article" date="2017" name="Int. J. Parasitol.">
        <title>The genome of the protozoan parasite Cystoisospora suis and a reverse vaccinology approach to identify vaccine candidates.</title>
        <authorList>
            <person name="Palmieri N."/>
            <person name="Shrestha A."/>
            <person name="Ruttkowski B."/>
            <person name="Beck T."/>
            <person name="Vogl C."/>
            <person name="Tomley F."/>
            <person name="Blake D.P."/>
            <person name="Joachim A."/>
        </authorList>
    </citation>
    <scope>NUCLEOTIDE SEQUENCE [LARGE SCALE GENOMIC DNA]</scope>
    <source>
        <strain evidence="7 8">Wien I</strain>
    </source>
</reference>
<dbReference type="Gene3D" id="3.40.50.720">
    <property type="entry name" value="NAD(P)-binding Rossmann-like Domain"/>
    <property type="match status" value="1"/>
</dbReference>
<dbReference type="RefSeq" id="XP_067927550.1">
    <property type="nucleotide sequence ID" value="XM_068060489.1"/>
</dbReference>
<keyword evidence="8" id="KW-1185">Reference proteome</keyword>
<evidence type="ECO:0000256" key="4">
    <source>
        <dbReference type="RuleBase" id="RU003903"/>
    </source>
</evidence>
<comment type="catalytic activity">
    <reaction evidence="4">
        <text>L-proline + NADP(+) = (S)-1-pyrroline-5-carboxylate + NADPH + 2 H(+)</text>
        <dbReference type="Rhea" id="RHEA:14109"/>
        <dbReference type="ChEBI" id="CHEBI:15378"/>
        <dbReference type="ChEBI" id="CHEBI:17388"/>
        <dbReference type="ChEBI" id="CHEBI:57783"/>
        <dbReference type="ChEBI" id="CHEBI:58349"/>
        <dbReference type="ChEBI" id="CHEBI:60039"/>
        <dbReference type="EC" id="1.5.1.2"/>
    </reaction>
</comment>
<dbReference type="InterPro" id="IPR029036">
    <property type="entry name" value="P5CR_dimer"/>
</dbReference>
<dbReference type="Proteomes" id="UP000221165">
    <property type="component" value="Unassembled WGS sequence"/>
</dbReference>
<dbReference type="PIRSF" id="PIRSF000193">
    <property type="entry name" value="Pyrrol-5-carb_rd"/>
    <property type="match status" value="1"/>
</dbReference>
<dbReference type="InterPro" id="IPR053790">
    <property type="entry name" value="P5CR-like_CS"/>
</dbReference>
<dbReference type="GO" id="GO:0004735">
    <property type="term" value="F:pyrroline-5-carboxylate reductase activity"/>
    <property type="evidence" value="ECO:0007669"/>
    <property type="project" value="UniProtKB-EC"/>
</dbReference>
<dbReference type="Gene3D" id="1.10.3730.10">
    <property type="entry name" value="ProC C-terminal domain-like"/>
    <property type="match status" value="1"/>
</dbReference>
<evidence type="ECO:0000313" key="7">
    <source>
        <dbReference type="EMBL" id="PHJ25904.1"/>
    </source>
</evidence>
<comment type="similarity">
    <text evidence="1 4">Belongs to the pyrroline-5-carboxylate reductase family.</text>
</comment>
<dbReference type="HAMAP" id="MF_01925">
    <property type="entry name" value="P5C_reductase"/>
    <property type="match status" value="1"/>
</dbReference>
<dbReference type="UniPathway" id="UPA00098">
    <property type="reaction ID" value="UER00361"/>
</dbReference>
<dbReference type="PANTHER" id="PTHR11645:SF0">
    <property type="entry name" value="PYRROLINE-5-CARBOXYLATE REDUCTASE 3"/>
    <property type="match status" value="1"/>
</dbReference>
<evidence type="ECO:0000256" key="1">
    <source>
        <dbReference type="ARBA" id="ARBA00005525"/>
    </source>
</evidence>
<dbReference type="GeneID" id="94423700"/>
<dbReference type="PANTHER" id="PTHR11645">
    <property type="entry name" value="PYRROLINE-5-CARBOXYLATE REDUCTASE"/>
    <property type="match status" value="1"/>
</dbReference>
<dbReference type="SUPFAM" id="SSF51735">
    <property type="entry name" value="NAD(P)-binding Rossmann-fold domains"/>
    <property type="match status" value="1"/>
</dbReference>
<evidence type="ECO:0000313" key="8">
    <source>
        <dbReference type="Proteomes" id="UP000221165"/>
    </source>
</evidence>
<dbReference type="VEuPathDB" id="ToxoDB:CSUI_000255"/>
<dbReference type="SUPFAM" id="SSF48179">
    <property type="entry name" value="6-phosphogluconate dehydrogenase C-terminal domain-like"/>
    <property type="match status" value="1"/>
</dbReference>
<evidence type="ECO:0000256" key="3">
    <source>
        <dbReference type="ARBA" id="ARBA00023002"/>
    </source>
</evidence>
<dbReference type="AlphaFoldDB" id="A0A2C6LHK5"/>
<sequence length="285" mass="30942">METEKDVHVDKKIAFVGAGVMAFALARGFTDSEKVKKEDIYMVVRNDTKRALVEDLGYHSILDPKELKDMDVIIISVKPQDACEVLRDLSFLIDQEKHLVISICAGLDLETLTSAMNSPLQISPGTNRRICRVLPNTPSQIRRGVSVYCLGRGCTEDDKALVENLMNACGSCYLIQEKQMAAASALSGSAPAFIFTLLDALSDGGVKNGLPRRLAQDLALDMVAGSAAFARTELGRRHFAELKDQVTSPGGTTIAGIAALERWGFRNAIIQAVDATTDRAKDLAR</sequence>
<dbReference type="PROSITE" id="PS00521">
    <property type="entry name" value="P5CR"/>
    <property type="match status" value="1"/>
</dbReference>
<feature type="domain" description="Pyrroline-5-carboxylate reductase catalytic N-terminal" evidence="5">
    <location>
        <begin position="12"/>
        <end position="106"/>
    </location>
</feature>
<name>A0A2C6LHK5_9APIC</name>
<keyword evidence="4" id="KW-0641">Proline biosynthesis</keyword>
<accession>A0A2C6LHK5</accession>
<dbReference type="GO" id="GO:0055129">
    <property type="term" value="P:L-proline biosynthetic process"/>
    <property type="evidence" value="ECO:0007669"/>
    <property type="project" value="UniProtKB-UniPathway"/>
</dbReference>
<dbReference type="EMBL" id="MIGC01000111">
    <property type="protein sequence ID" value="PHJ25904.1"/>
    <property type="molecule type" value="Genomic_DNA"/>
</dbReference>
<keyword evidence="4" id="KW-0028">Amino-acid biosynthesis</keyword>
<dbReference type="EC" id="1.5.1.2" evidence="4"/>
<dbReference type="Pfam" id="PF03807">
    <property type="entry name" value="F420_oxidored"/>
    <property type="match status" value="1"/>
</dbReference>
<dbReference type="InterPro" id="IPR028939">
    <property type="entry name" value="P5C_Rdtase_cat_N"/>
</dbReference>
<evidence type="ECO:0000256" key="2">
    <source>
        <dbReference type="ARBA" id="ARBA00022857"/>
    </source>
</evidence>
<gene>
    <name evidence="7" type="ORF">CSUI_000255</name>
</gene>
<organism evidence="7 8">
    <name type="scientific">Cystoisospora suis</name>
    <dbReference type="NCBI Taxonomy" id="483139"/>
    <lineage>
        <taxon>Eukaryota</taxon>
        <taxon>Sar</taxon>
        <taxon>Alveolata</taxon>
        <taxon>Apicomplexa</taxon>
        <taxon>Conoidasida</taxon>
        <taxon>Coccidia</taxon>
        <taxon>Eucoccidiorida</taxon>
        <taxon>Eimeriorina</taxon>
        <taxon>Sarcocystidae</taxon>
        <taxon>Cystoisospora</taxon>
    </lineage>
</organism>
<comment type="pathway">
    <text evidence="4">Amino-acid biosynthesis; L-proline biosynthesis; L-proline from L-glutamate 5-semialdehyde: step 1/1.</text>
</comment>
<keyword evidence="3 4" id="KW-0560">Oxidoreductase</keyword>
<dbReference type="Pfam" id="PF14748">
    <property type="entry name" value="P5CR_dimer"/>
    <property type="match status" value="1"/>
</dbReference>
<feature type="domain" description="Pyrroline-5-carboxylate reductase dimerisation" evidence="6">
    <location>
        <begin position="177"/>
        <end position="283"/>
    </location>
</feature>
<proteinExistence type="inferred from homology"/>